<keyword evidence="1" id="KW-0732">Signal</keyword>
<comment type="caution">
    <text evidence="3">The sequence shown here is derived from an EMBL/GenBank/DDBJ whole genome shotgun (WGS) entry which is preliminary data.</text>
</comment>
<dbReference type="InterPro" id="IPR006311">
    <property type="entry name" value="TAT_signal"/>
</dbReference>
<proteinExistence type="predicted"/>
<dbReference type="InterPro" id="IPR011008">
    <property type="entry name" value="Dimeric_a/b-barrel"/>
</dbReference>
<organism evidence="3 4">
    <name type="scientific">Draconibacterium sediminis</name>
    <dbReference type="NCBI Taxonomy" id="1544798"/>
    <lineage>
        <taxon>Bacteria</taxon>
        <taxon>Pseudomonadati</taxon>
        <taxon>Bacteroidota</taxon>
        <taxon>Bacteroidia</taxon>
        <taxon>Marinilabiliales</taxon>
        <taxon>Prolixibacteraceae</taxon>
        <taxon>Draconibacterium</taxon>
    </lineage>
</organism>
<protein>
    <recommendedName>
        <fullName evidence="2">Stress-response A/B barrel domain-containing protein</fullName>
    </recommendedName>
</protein>
<feature type="signal peptide" evidence="1">
    <location>
        <begin position="1"/>
        <end position="29"/>
    </location>
</feature>
<reference evidence="3 4" key="1">
    <citation type="submission" date="2014-09" db="EMBL/GenBank/DDBJ databases">
        <title>Draft Genome Sequence of Draconibacterium sp. JN14CK-3.</title>
        <authorList>
            <person name="Dong C."/>
            <person name="Lai Q."/>
            <person name="Shao Z."/>
        </authorList>
    </citation>
    <scope>NUCLEOTIDE SEQUENCE [LARGE SCALE GENOMIC DNA]</scope>
    <source>
        <strain evidence="3 4">JN14CK-3</strain>
    </source>
</reference>
<name>A0A0D8JFR6_9BACT</name>
<dbReference type="InterPro" id="IPR013097">
    <property type="entry name" value="Dabb"/>
</dbReference>
<gene>
    <name evidence="3" type="ORF">LH29_08640</name>
</gene>
<evidence type="ECO:0000313" key="3">
    <source>
        <dbReference type="EMBL" id="KJF45416.1"/>
    </source>
</evidence>
<dbReference type="STRING" id="1544798.LH29_08640"/>
<feature type="domain" description="Stress-response A/B barrel" evidence="2">
    <location>
        <begin position="38"/>
        <end position="134"/>
    </location>
</feature>
<dbReference type="PATRIC" id="fig|1544798.3.peg.1737"/>
<feature type="chain" id="PRO_5002330964" description="Stress-response A/B barrel domain-containing protein" evidence="1">
    <location>
        <begin position="30"/>
        <end position="139"/>
    </location>
</feature>
<dbReference type="SMART" id="SM00886">
    <property type="entry name" value="Dabb"/>
    <property type="match status" value="1"/>
</dbReference>
<dbReference type="SUPFAM" id="SSF54909">
    <property type="entry name" value="Dimeric alpha+beta barrel"/>
    <property type="match status" value="1"/>
</dbReference>
<dbReference type="RefSeq" id="WP_045027621.1">
    <property type="nucleotide sequence ID" value="NZ_JRHC01000001.1"/>
</dbReference>
<dbReference type="Gene3D" id="3.30.70.100">
    <property type="match status" value="1"/>
</dbReference>
<dbReference type="Proteomes" id="UP000032544">
    <property type="component" value="Unassembled WGS sequence"/>
</dbReference>
<evidence type="ECO:0000259" key="2">
    <source>
        <dbReference type="PROSITE" id="PS51502"/>
    </source>
</evidence>
<accession>A0A0D8JFR6</accession>
<dbReference type="PROSITE" id="PS51318">
    <property type="entry name" value="TAT"/>
    <property type="match status" value="1"/>
</dbReference>
<keyword evidence="4" id="KW-1185">Reference proteome</keyword>
<sequence length="139" mass="15867">MQKRRSFLKKAIAGVTLSALLPITKSATAGEVKLKDALIHHVFFWLKEPANEQHKKQLVEALNQLTKVKTIKLSHIGFPASTEDRDVVDHSYSVSYMAMFDNQADQDSYQVDPIHLKFVEENQHLWSKVVVYDSMDQAL</sequence>
<dbReference type="Pfam" id="PF07876">
    <property type="entry name" value="Dabb"/>
    <property type="match status" value="1"/>
</dbReference>
<evidence type="ECO:0000256" key="1">
    <source>
        <dbReference type="SAM" id="SignalP"/>
    </source>
</evidence>
<dbReference type="AlphaFoldDB" id="A0A0D8JFR6"/>
<evidence type="ECO:0000313" key="4">
    <source>
        <dbReference type="Proteomes" id="UP000032544"/>
    </source>
</evidence>
<dbReference type="PROSITE" id="PS51502">
    <property type="entry name" value="S_R_A_B_BARREL"/>
    <property type="match status" value="1"/>
</dbReference>
<dbReference type="EMBL" id="JRHC01000001">
    <property type="protein sequence ID" value="KJF45416.1"/>
    <property type="molecule type" value="Genomic_DNA"/>
</dbReference>
<dbReference type="OrthoDB" id="7189263at2"/>